<dbReference type="EMBL" id="LAZR01018878">
    <property type="protein sequence ID" value="KKL94621.1"/>
    <property type="molecule type" value="Genomic_DNA"/>
</dbReference>
<sequence length="113" mass="13328">MSNYDFTGTERKFISMFLNVCQKVVNWKEYGPTEWYTMFDPSVVGDSILPIILKTKPAERRIIRMMVKLELLLPEIEDDKEYAVQRALGCVIGRIYYMPKEIREELKDEAIDI</sequence>
<name>A0A0F9GVA6_9ZZZZ</name>
<reference evidence="1" key="1">
    <citation type="journal article" date="2015" name="Nature">
        <title>Complex archaea that bridge the gap between prokaryotes and eukaryotes.</title>
        <authorList>
            <person name="Spang A."/>
            <person name="Saw J.H."/>
            <person name="Jorgensen S.L."/>
            <person name="Zaremba-Niedzwiedzka K."/>
            <person name="Martijn J."/>
            <person name="Lind A.E."/>
            <person name="van Eijk R."/>
            <person name="Schleper C."/>
            <person name="Guy L."/>
            <person name="Ettema T.J."/>
        </authorList>
    </citation>
    <scope>NUCLEOTIDE SEQUENCE</scope>
</reference>
<protein>
    <submittedName>
        <fullName evidence="1">Uncharacterized protein</fullName>
    </submittedName>
</protein>
<proteinExistence type="predicted"/>
<gene>
    <name evidence="1" type="ORF">LCGC14_1862800</name>
</gene>
<dbReference type="AlphaFoldDB" id="A0A0F9GVA6"/>
<comment type="caution">
    <text evidence="1">The sequence shown here is derived from an EMBL/GenBank/DDBJ whole genome shotgun (WGS) entry which is preliminary data.</text>
</comment>
<organism evidence="1">
    <name type="scientific">marine sediment metagenome</name>
    <dbReference type="NCBI Taxonomy" id="412755"/>
    <lineage>
        <taxon>unclassified sequences</taxon>
        <taxon>metagenomes</taxon>
        <taxon>ecological metagenomes</taxon>
    </lineage>
</organism>
<accession>A0A0F9GVA6</accession>
<evidence type="ECO:0000313" key="1">
    <source>
        <dbReference type="EMBL" id="KKL94621.1"/>
    </source>
</evidence>